<dbReference type="SUPFAM" id="SSF55811">
    <property type="entry name" value="Nudix"/>
    <property type="match status" value="1"/>
</dbReference>
<dbReference type="EMBL" id="VOAH01000008">
    <property type="protein sequence ID" value="TVP40281.1"/>
    <property type="molecule type" value="Genomic_DNA"/>
</dbReference>
<dbReference type="AlphaFoldDB" id="A0A557SUM0"/>
<comment type="caution">
    <text evidence="2">The sequence shown here is derived from an EMBL/GenBank/DDBJ whole genome shotgun (WGS) entry which is preliminary data.</text>
</comment>
<protein>
    <submittedName>
        <fullName evidence="2">Hydrolase NUDIX family</fullName>
    </submittedName>
</protein>
<name>A0A557SUM0_9ARCH</name>
<evidence type="ECO:0000313" key="3">
    <source>
        <dbReference type="Proteomes" id="UP000315289"/>
    </source>
</evidence>
<dbReference type="RefSeq" id="WP_144731356.1">
    <property type="nucleotide sequence ID" value="NZ_ML675584.1"/>
</dbReference>
<dbReference type="GO" id="GO:0016787">
    <property type="term" value="F:hydrolase activity"/>
    <property type="evidence" value="ECO:0007669"/>
    <property type="project" value="UniProtKB-KW"/>
</dbReference>
<dbReference type="Gene3D" id="3.90.79.10">
    <property type="entry name" value="Nucleoside Triphosphate Pyrophosphohydrolase"/>
    <property type="match status" value="1"/>
</dbReference>
<feature type="domain" description="Nudix hydrolase" evidence="1">
    <location>
        <begin position="17"/>
        <end position="131"/>
    </location>
</feature>
<reference evidence="2 3" key="1">
    <citation type="journal article" date="2019" name="Front. Microbiol.">
        <title>Ammonia Oxidation by the Arctic Terrestrial Thaumarchaeote Candidatus Nitrosocosmicus arcticus Is Stimulated by Increasing Temperatures.</title>
        <authorList>
            <person name="Alves R.J.E."/>
            <person name="Kerou M."/>
            <person name="Zappe A."/>
            <person name="Bittner R."/>
            <person name="Abby S.S."/>
            <person name="Schmidt H.A."/>
            <person name="Pfeifer K."/>
            <person name="Schleper C."/>
        </authorList>
    </citation>
    <scope>NUCLEOTIDE SEQUENCE [LARGE SCALE GENOMIC DNA]</scope>
    <source>
        <strain evidence="2 3">Kfb</strain>
    </source>
</reference>
<sequence length="147" mass="17569">MKKDEVLSDSIRNKPSMVVTSVLKNQSEVLILRRSMNVKTMQEKWAGVSGYLEKNEDLLSRALIEIYEETRINKDELILRKIFNQLSVHIHNELMVIIQPFCFVSNTRKVLLDWEHSDYYWINDNEMDDFDYVPRFKEIIVRCIKEL</sequence>
<proteinExistence type="predicted"/>
<evidence type="ECO:0000313" key="2">
    <source>
        <dbReference type="EMBL" id="TVP40281.1"/>
    </source>
</evidence>
<keyword evidence="2" id="KW-0378">Hydrolase</keyword>
<dbReference type="Proteomes" id="UP000315289">
    <property type="component" value="Unassembled WGS sequence"/>
</dbReference>
<dbReference type="InterPro" id="IPR015797">
    <property type="entry name" value="NUDIX_hydrolase-like_dom_sf"/>
</dbReference>
<organism evidence="2 3">
    <name type="scientific">Candidatus Nitrosocosmicus arcticus</name>
    <dbReference type="NCBI Taxonomy" id="2035267"/>
    <lineage>
        <taxon>Archaea</taxon>
        <taxon>Nitrososphaerota</taxon>
        <taxon>Nitrososphaeria</taxon>
        <taxon>Nitrososphaerales</taxon>
        <taxon>Nitrososphaeraceae</taxon>
        <taxon>Candidatus Nitrosocosmicus</taxon>
    </lineage>
</organism>
<evidence type="ECO:0000259" key="1">
    <source>
        <dbReference type="Pfam" id="PF00293"/>
    </source>
</evidence>
<keyword evidence="3" id="KW-1185">Reference proteome</keyword>
<accession>A0A557SUM0</accession>
<dbReference type="Pfam" id="PF00293">
    <property type="entry name" value="NUDIX"/>
    <property type="match status" value="1"/>
</dbReference>
<dbReference type="InterPro" id="IPR000086">
    <property type="entry name" value="NUDIX_hydrolase_dom"/>
</dbReference>
<dbReference type="OrthoDB" id="27639at2157"/>
<gene>
    <name evidence="2" type="ORF">NARC_80007</name>
</gene>